<dbReference type="AlphaFoldDB" id="A0A645DV73"/>
<accession>A0A645DV73</accession>
<organism evidence="1">
    <name type="scientific">bioreactor metagenome</name>
    <dbReference type="NCBI Taxonomy" id="1076179"/>
    <lineage>
        <taxon>unclassified sequences</taxon>
        <taxon>metagenomes</taxon>
        <taxon>ecological metagenomes</taxon>
    </lineage>
</organism>
<comment type="caution">
    <text evidence="1">The sequence shown here is derived from an EMBL/GenBank/DDBJ whole genome shotgun (WGS) entry which is preliminary data.</text>
</comment>
<gene>
    <name evidence="1" type="ORF">SDC9_140367</name>
</gene>
<proteinExistence type="predicted"/>
<reference evidence="1" key="1">
    <citation type="submission" date="2019-08" db="EMBL/GenBank/DDBJ databases">
        <authorList>
            <person name="Kucharzyk K."/>
            <person name="Murdoch R.W."/>
            <person name="Higgins S."/>
            <person name="Loffler F."/>
        </authorList>
    </citation>
    <scope>NUCLEOTIDE SEQUENCE</scope>
</reference>
<sequence>MNRTDLTLREEKPRTCVVCGKIFYAEKAQRVTCGSPECQKVRHAQQMHELHLRYRAAGKKKQIRKHPAAISRDSGLSSAMSINEACVRARKAGVSYGVYVAQIKSAIHNM</sequence>
<protein>
    <submittedName>
        <fullName evidence="1">Uncharacterized protein</fullName>
    </submittedName>
</protein>
<dbReference type="EMBL" id="VSSQ01040070">
    <property type="protein sequence ID" value="MPM93231.1"/>
    <property type="molecule type" value="Genomic_DNA"/>
</dbReference>
<evidence type="ECO:0000313" key="1">
    <source>
        <dbReference type="EMBL" id="MPM93231.1"/>
    </source>
</evidence>
<name>A0A645DV73_9ZZZZ</name>